<sequence length="490" mass="51922">MSSPATSPAAPPVPDWVRTAICWQVYPLGFCGAPRQREDLEGEGYGGAEGENVVHRLPRLLGWLDHLVSLGANVLVLNPVFDAVSHGYDTLDHRRIDPRLGDEEDLEDLLAACRERGIRVVLDGVFNHVSAQHPVARRAIAAGPGTEEGALIRWSGEHPYGFEGNADLVELDLAHPVVQDRVVEVMGLWLDRGVDGWRLDALYAAGPEAWAPILTRVRAAHPEAWLLGEVIHGDYPAIADASGAHSITQYELWKAIWSSLRDGNLFELAHALGRHEQFLREAGGAHPLTFLGNHDTTRIASQLPDGRDLAPAIALLALLPGVPCVYAGDELGAVGVKEDRPGGDDAVRPAFPDDPASLLGGSDGADGADGGGDPSPHQPHLLKAGAAPRILEAHRRLLGLRRREPWLATAHVAIVEASLENTAVEIILTPADGADGTDTPAPLRLALNLGDEPRPAPGEILEAVDGAAMIDGVPSAGPGLVPAHGAAVLR</sequence>
<keyword evidence="2" id="KW-0326">Glycosidase</keyword>
<dbReference type="EMBL" id="JBHUFL010000002">
    <property type="protein sequence ID" value="MFD1834719.1"/>
    <property type="molecule type" value="Genomic_DNA"/>
</dbReference>
<keyword evidence="1 5" id="KW-0378">Hydrolase</keyword>
<feature type="domain" description="Glycosyl hydrolase family 13 catalytic" evidence="4">
    <location>
        <begin position="24"/>
        <end position="366"/>
    </location>
</feature>
<reference evidence="6" key="1">
    <citation type="journal article" date="2019" name="Int. J. Syst. Evol. Microbiol.">
        <title>The Global Catalogue of Microorganisms (GCM) 10K type strain sequencing project: providing services to taxonomists for standard genome sequencing and annotation.</title>
        <authorList>
            <consortium name="The Broad Institute Genomics Platform"/>
            <consortium name="The Broad Institute Genome Sequencing Center for Infectious Disease"/>
            <person name="Wu L."/>
            <person name="Ma J."/>
        </authorList>
    </citation>
    <scope>NUCLEOTIDE SEQUENCE [LARGE SCALE GENOMIC DNA]</scope>
    <source>
        <strain evidence="6">JCM 11650</strain>
    </source>
</reference>
<feature type="compositionally biased region" description="Gly residues" evidence="3">
    <location>
        <begin position="361"/>
        <end position="373"/>
    </location>
</feature>
<dbReference type="Proteomes" id="UP001597280">
    <property type="component" value="Unassembled WGS sequence"/>
</dbReference>
<comment type="caution">
    <text evidence="5">The sequence shown here is derived from an EMBL/GenBank/DDBJ whole genome shotgun (WGS) entry which is preliminary data.</text>
</comment>
<organism evidence="5 6">
    <name type="scientific">Brachybacterium rhamnosum</name>
    <dbReference type="NCBI Taxonomy" id="173361"/>
    <lineage>
        <taxon>Bacteria</taxon>
        <taxon>Bacillati</taxon>
        <taxon>Actinomycetota</taxon>
        <taxon>Actinomycetes</taxon>
        <taxon>Micrococcales</taxon>
        <taxon>Dermabacteraceae</taxon>
        <taxon>Brachybacterium</taxon>
    </lineage>
</organism>
<gene>
    <name evidence="5" type="ORF">ACFSDA_06465</name>
</gene>
<name>A0ABW4PV93_9MICO</name>
<dbReference type="Gene3D" id="3.20.20.80">
    <property type="entry name" value="Glycosidases"/>
    <property type="match status" value="1"/>
</dbReference>
<evidence type="ECO:0000256" key="3">
    <source>
        <dbReference type="SAM" id="MobiDB-lite"/>
    </source>
</evidence>
<dbReference type="InterPro" id="IPR017853">
    <property type="entry name" value="GH"/>
</dbReference>
<dbReference type="PANTHER" id="PTHR10357:SF210">
    <property type="entry name" value="MALTODEXTRIN GLUCOSIDASE"/>
    <property type="match status" value="1"/>
</dbReference>
<feature type="compositionally biased region" description="Basic and acidic residues" evidence="3">
    <location>
        <begin position="337"/>
        <end position="347"/>
    </location>
</feature>
<proteinExistence type="predicted"/>
<evidence type="ECO:0000313" key="5">
    <source>
        <dbReference type="EMBL" id="MFD1834719.1"/>
    </source>
</evidence>
<evidence type="ECO:0000313" key="6">
    <source>
        <dbReference type="Proteomes" id="UP001597280"/>
    </source>
</evidence>
<dbReference type="SMART" id="SM00642">
    <property type="entry name" value="Aamy"/>
    <property type="match status" value="1"/>
</dbReference>
<keyword evidence="6" id="KW-1185">Reference proteome</keyword>
<protein>
    <submittedName>
        <fullName evidence="5">Alpha-amylase family glycosyl hydrolase</fullName>
    </submittedName>
</protein>
<feature type="region of interest" description="Disordered" evidence="3">
    <location>
        <begin position="337"/>
        <end position="381"/>
    </location>
</feature>
<evidence type="ECO:0000259" key="4">
    <source>
        <dbReference type="SMART" id="SM00642"/>
    </source>
</evidence>
<accession>A0ABW4PV93</accession>
<dbReference type="InterPro" id="IPR006047">
    <property type="entry name" value="GH13_cat_dom"/>
</dbReference>
<dbReference type="PANTHER" id="PTHR10357">
    <property type="entry name" value="ALPHA-AMYLASE FAMILY MEMBER"/>
    <property type="match status" value="1"/>
</dbReference>
<evidence type="ECO:0000256" key="2">
    <source>
        <dbReference type="ARBA" id="ARBA00023295"/>
    </source>
</evidence>
<dbReference type="Pfam" id="PF00128">
    <property type="entry name" value="Alpha-amylase"/>
    <property type="match status" value="2"/>
</dbReference>
<dbReference type="SUPFAM" id="SSF51445">
    <property type="entry name" value="(Trans)glycosidases"/>
    <property type="match status" value="1"/>
</dbReference>
<dbReference type="RefSeq" id="WP_343903953.1">
    <property type="nucleotide sequence ID" value="NZ_BAAAIS010000002.1"/>
</dbReference>
<dbReference type="GO" id="GO:0016787">
    <property type="term" value="F:hydrolase activity"/>
    <property type="evidence" value="ECO:0007669"/>
    <property type="project" value="UniProtKB-KW"/>
</dbReference>
<evidence type="ECO:0000256" key="1">
    <source>
        <dbReference type="ARBA" id="ARBA00022801"/>
    </source>
</evidence>